<evidence type="ECO:0000313" key="1">
    <source>
        <dbReference type="EMBL" id="GAA2192785.1"/>
    </source>
</evidence>
<evidence type="ECO:0000313" key="2">
    <source>
        <dbReference type="Proteomes" id="UP001501391"/>
    </source>
</evidence>
<proteinExistence type="predicted"/>
<organism evidence="1 2">
    <name type="scientific">Streptomyces bangladeshensis</name>
    <dbReference type="NCBI Taxonomy" id="295352"/>
    <lineage>
        <taxon>Bacteria</taxon>
        <taxon>Bacillati</taxon>
        <taxon>Actinomycetota</taxon>
        <taxon>Actinomycetes</taxon>
        <taxon>Kitasatosporales</taxon>
        <taxon>Streptomycetaceae</taxon>
        <taxon>Streptomyces</taxon>
    </lineage>
</organism>
<dbReference type="EMBL" id="BAAAOQ010000003">
    <property type="protein sequence ID" value="GAA2192785.1"/>
    <property type="molecule type" value="Genomic_DNA"/>
</dbReference>
<gene>
    <name evidence="1" type="ORF">GCM10009787_11870</name>
</gene>
<sequence length="60" mass="6633">MIRPPIRWQPDDGSAAILAANSRRGQRPNNVIRRALPLLARADGVLNGRGRVVPQQGRRP</sequence>
<reference evidence="1 2" key="1">
    <citation type="journal article" date="2019" name="Int. J. Syst. Evol. Microbiol.">
        <title>The Global Catalogue of Microorganisms (GCM) 10K type strain sequencing project: providing services to taxonomists for standard genome sequencing and annotation.</title>
        <authorList>
            <consortium name="The Broad Institute Genomics Platform"/>
            <consortium name="The Broad Institute Genome Sequencing Center for Infectious Disease"/>
            <person name="Wu L."/>
            <person name="Ma J."/>
        </authorList>
    </citation>
    <scope>NUCLEOTIDE SEQUENCE [LARGE SCALE GENOMIC DNA]</scope>
    <source>
        <strain evidence="1 2">JCM 14924</strain>
    </source>
</reference>
<keyword evidence="2" id="KW-1185">Reference proteome</keyword>
<accession>A0ABN3BD17</accession>
<dbReference type="RefSeq" id="WP_346162199.1">
    <property type="nucleotide sequence ID" value="NZ_BAAAOQ010000003.1"/>
</dbReference>
<protein>
    <submittedName>
        <fullName evidence="1">Uncharacterized protein</fullName>
    </submittedName>
</protein>
<comment type="caution">
    <text evidence="1">The sequence shown here is derived from an EMBL/GenBank/DDBJ whole genome shotgun (WGS) entry which is preliminary data.</text>
</comment>
<name>A0ABN3BD17_9ACTN</name>
<dbReference type="Proteomes" id="UP001501391">
    <property type="component" value="Unassembled WGS sequence"/>
</dbReference>